<name>A0A0W0XQD3_9GAMM</name>
<comment type="caution">
    <text evidence="1">The sequence shown here is derived from an EMBL/GenBank/DDBJ whole genome shotgun (WGS) entry which is preliminary data.</text>
</comment>
<evidence type="ECO:0000313" key="2">
    <source>
        <dbReference type="Proteomes" id="UP000054618"/>
    </source>
</evidence>
<evidence type="ECO:0000313" key="1">
    <source>
        <dbReference type="EMBL" id="KTD46576.1"/>
    </source>
</evidence>
<dbReference type="PATRIC" id="fig|45073.5.peg.2648"/>
<sequence>MKMKIEKWILIEELLLITIRFFVNYSCRINDIGLELKIATFAGICGQHIYINRKEKIVIVVLSARPKPVAITTVNDGEFFAAVVKALH</sequence>
<protein>
    <submittedName>
        <fullName evidence="1">Uncharacterized protein</fullName>
    </submittedName>
</protein>
<gene>
    <name evidence="1" type="ORF">Lqui_2501</name>
</gene>
<keyword evidence="2" id="KW-1185">Reference proteome</keyword>
<dbReference type="AlphaFoldDB" id="A0A0W0XQD3"/>
<accession>A0A0W0XQD3</accession>
<organism evidence="1 2">
    <name type="scientific">Legionella quinlivanii</name>
    <dbReference type="NCBI Taxonomy" id="45073"/>
    <lineage>
        <taxon>Bacteria</taxon>
        <taxon>Pseudomonadati</taxon>
        <taxon>Pseudomonadota</taxon>
        <taxon>Gammaproteobacteria</taxon>
        <taxon>Legionellales</taxon>
        <taxon>Legionellaceae</taxon>
        <taxon>Legionella</taxon>
    </lineage>
</organism>
<dbReference type="EMBL" id="LNYS01000022">
    <property type="protein sequence ID" value="KTD46576.1"/>
    <property type="molecule type" value="Genomic_DNA"/>
</dbReference>
<dbReference type="Proteomes" id="UP000054618">
    <property type="component" value="Unassembled WGS sequence"/>
</dbReference>
<proteinExistence type="predicted"/>
<reference evidence="1 2" key="1">
    <citation type="submission" date="2015-11" db="EMBL/GenBank/DDBJ databases">
        <title>Genomic analysis of 38 Legionella species identifies large and diverse effector repertoires.</title>
        <authorList>
            <person name="Burstein D."/>
            <person name="Amaro F."/>
            <person name="Zusman T."/>
            <person name="Lifshitz Z."/>
            <person name="Cohen O."/>
            <person name="Gilbert J.A."/>
            <person name="Pupko T."/>
            <person name="Shuman H.A."/>
            <person name="Segal G."/>
        </authorList>
    </citation>
    <scope>NUCLEOTIDE SEQUENCE [LARGE SCALE GENOMIC DNA]</scope>
    <source>
        <strain evidence="1 2">CDC#1442-AUS-E</strain>
    </source>
</reference>